<dbReference type="AlphaFoldDB" id="A0A518GN60"/>
<proteinExistence type="predicted"/>
<sequence length="29" mass="3374">MAFAVEVFFVSTIENYNRFKNVTFPMLSA</sequence>
<dbReference type="KEGG" id="peh:Spb1_18960"/>
<name>A0A518GN60_9PLAN</name>
<evidence type="ECO:0000313" key="2">
    <source>
        <dbReference type="Proteomes" id="UP000315349"/>
    </source>
</evidence>
<gene>
    <name evidence="1" type="ORF">Spb1_18960</name>
</gene>
<keyword evidence="2" id="KW-1185">Reference proteome</keyword>
<evidence type="ECO:0000313" key="1">
    <source>
        <dbReference type="EMBL" id="QDV29969.1"/>
    </source>
</evidence>
<reference evidence="1 2" key="1">
    <citation type="submission" date="2019-02" db="EMBL/GenBank/DDBJ databases">
        <title>Deep-cultivation of Planctomycetes and their phenomic and genomic characterization uncovers novel biology.</title>
        <authorList>
            <person name="Wiegand S."/>
            <person name="Jogler M."/>
            <person name="Boedeker C."/>
            <person name="Pinto D."/>
            <person name="Vollmers J."/>
            <person name="Rivas-Marin E."/>
            <person name="Kohn T."/>
            <person name="Peeters S.H."/>
            <person name="Heuer A."/>
            <person name="Rast P."/>
            <person name="Oberbeckmann S."/>
            <person name="Bunk B."/>
            <person name="Jeske O."/>
            <person name="Meyerdierks A."/>
            <person name="Storesund J.E."/>
            <person name="Kallscheuer N."/>
            <person name="Luecker S."/>
            <person name="Lage O.M."/>
            <person name="Pohl T."/>
            <person name="Merkel B.J."/>
            <person name="Hornburger P."/>
            <person name="Mueller R.-W."/>
            <person name="Bruemmer F."/>
            <person name="Labrenz M."/>
            <person name="Spormann A.M."/>
            <person name="Op den Camp H."/>
            <person name="Overmann J."/>
            <person name="Amann R."/>
            <person name="Jetten M.S.M."/>
            <person name="Mascher T."/>
            <person name="Medema M.H."/>
            <person name="Devos D.P."/>
            <person name="Kaster A.-K."/>
            <person name="Ovreas L."/>
            <person name="Rohde M."/>
            <person name="Galperin M.Y."/>
            <person name="Jogler C."/>
        </authorList>
    </citation>
    <scope>NUCLEOTIDE SEQUENCE [LARGE SCALE GENOMIC DNA]</scope>
    <source>
        <strain evidence="1 2">Spb1</strain>
    </source>
</reference>
<organism evidence="1 2">
    <name type="scientific">Planctopirus ephydatiae</name>
    <dbReference type="NCBI Taxonomy" id="2528019"/>
    <lineage>
        <taxon>Bacteria</taxon>
        <taxon>Pseudomonadati</taxon>
        <taxon>Planctomycetota</taxon>
        <taxon>Planctomycetia</taxon>
        <taxon>Planctomycetales</taxon>
        <taxon>Planctomycetaceae</taxon>
        <taxon>Planctopirus</taxon>
    </lineage>
</organism>
<accession>A0A518GN60</accession>
<dbReference type="Proteomes" id="UP000315349">
    <property type="component" value="Chromosome"/>
</dbReference>
<protein>
    <submittedName>
        <fullName evidence="1">Uncharacterized protein</fullName>
    </submittedName>
</protein>
<dbReference type="EMBL" id="CP036299">
    <property type="protein sequence ID" value="QDV29969.1"/>
    <property type="molecule type" value="Genomic_DNA"/>
</dbReference>